<evidence type="ECO:0000256" key="1">
    <source>
        <dbReference type="SAM" id="MobiDB-lite"/>
    </source>
</evidence>
<name>A0A2G5B9L9_COERN</name>
<accession>A0A2G5B9L9</accession>
<feature type="compositionally biased region" description="Polar residues" evidence="1">
    <location>
        <begin position="43"/>
        <end position="53"/>
    </location>
</feature>
<dbReference type="AlphaFoldDB" id="A0A2G5B9L9"/>
<evidence type="ECO:0000313" key="3">
    <source>
        <dbReference type="Proteomes" id="UP000242474"/>
    </source>
</evidence>
<gene>
    <name evidence="2" type="ORF">COEREDRAFT_81834</name>
</gene>
<proteinExistence type="predicted"/>
<evidence type="ECO:0000313" key="2">
    <source>
        <dbReference type="EMBL" id="PIA15704.1"/>
    </source>
</evidence>
<sequence length="164" mass="17378">MYQQGPPPRSDGEMPPGGYSGSQYPQYSATYQNPGMQPPPVAHQSTVGDNANTYPGRADRYTPPSPPSMSRPTSQYNPNTMPPRPGHVSSSHYGPQSVAGRSRGSPKSHYGHLVSEGQGGTSPCSGDAWGACCKYNALAFLLSCNGCLRLCGCGMSIMEVLHLN</sequence>
<feature type="region of interest" description="Disordered" evidence="1">
    <location>
        <begin position="1"/>
        <end position="117"/>
    </location>
</feature>
<organism evidence="2 3">
    <name type="scientific">Coemansia reversa (strain ATCC 12441 / NRRL 1564)</name>
    <dbReference type="NCBI Taxonomy" id="763665"/>
    <lineage>
        <taxon>Eukaryota</taxon>
        <taxon>Fungi</taxon>
        <taxon>Fungi incertae sedis</taxon>
        <taxon>Zoopagomycota</taxon>
        <taxon>Kickxellomycotina</taxon>
        <taxon>Kickxellomycetes</taxon>
        <taxon>Kickxellales</taxon>
        <taxon>Kickxellaceae</taxon>
        <taxon>Coemansia</taxon>
    </lineage>
</organism>
<dbReference type="EMBL" id="KZ303505">
    <property type="protein sequence ID" value="PIA15704.1"/>
    <property type="molecule type" value="Genomic_DNA"/>
</dbReference>
<dbReference type="OrthoDB" id="5568547at2759"/>
<keyword evidence="3" id="KW-1185">Reference proteome</keyword>
<protein>
    <submittedName>
        <fullName evidence="2">Uncharacterized protein</fullName>
    </submittedName>
</protein>
<dbReference type="Proteomes" id="UP000242474">
    <property type="component" value="Unassembled WGS sequence"/>
</dbReference>
<feature type="compositionally biased region" description="Polar residues" evidence="1">
    <location>
        <begin position="21"/>
        <end position="35"/>
    </location>
</feature>
<reference evidence="2 3" key="1">
    <citation type="journal article" date="2015" name="Genome Biol. Evol.">
        <title>Phylogenomic analyses indicate that early fungi evolved digesting cell walls of algal ancestors of land plants.</title>
        <authorList>
            <person name="Chang Y."/>
            <person name="Wang S."/>
            <person name="Sekimoto S."/>
            <person name="Aerts A.L."/>
            <person name="Choi C."/>
            <person name="Clum A."/>
            <person name="LaButti K.M."/>
            <person name="Lindquist E.A."/>
            <person name="Yee Ngan C."/>
            <person name="Ohm R.A."/>
            <person name="Salamov A.A."/>
            <person name="Grigoriev I.V."/>
            <person name="Spatafora J.W."/>
            <person name="Berbee M.L."/>
        </authorList>
    </citation>
    <scope>NUCLEOTIDE SEQUENCE [LARGE SCALE GENOMIC DNA]</scope>
    <source>
        <strain evidence="2 3">NRRL 1564</strain>
    </source>
</reference>